<feature type="compositionally biased region" description="Basic and acidic residues" evidence="1">
    <location>
        <begin position="59"/>
        <end position="86"/>
    </location>
</feature>
<protein>
    <submittedName>
        <fullName evidence="2">Uncharacterized protein</fullName>
    </submittedName>
</protein>
<feature type="compositionally biased region" description="Basic residues" evidence="1">
    <location>
        <begin position="1"/>
        <end position="11"/>
    </location>
</feature>
<dbReference type="EMBL" id="CM012443">
    <property type="protein sequence ID" value="RVE70261.1"/>
    <property type="molecule type" value="Genomic_DNA"/>
</dbReference>
<reference evidence="2 3" key="2">
    <citation type="submission" date="2019-01" db="EMBL/GenBank/DDBJ databases">
        <title>A chromosome length genome reference of the Java medaka (oryzias javanicus).</title>
        <authorList>
            <person name="Herpin A."/>
            <person name="Takehana Y."/>
            <person name="Naruse K."/>
            <person name="Ansai S."/>
            <person name="Kawaguchi M."/>
        </authorList>
    </citation>
    <scope>NUCLEOTIDE SEQUENCE [LARGE SCALE GENOMIC DNA]</scope>
    <source>
        <strain evidence="2">RS831</strain>
        <tissue evidence="2">Whole body</tissue>
    </source>
</reference>
<sequence length="116" mass="12651">MTSPPLKKKTKKPEASPVYQLRPSRLRRSGGGGTARAGAGPSSVLRRSRNIISPTGSARGEDGPGREERTHTNAFRQRERGHRGAAETHGGPTRPLHGTRKKKVRESERVQQTPPT</sequence>
<dbReference type="AlphaFoldDB" id="A0A3S2MMS9"/>
<evidence type="ECO:0000313" key="3">
    <source>
        <dbReference type="Proteomes" id="UP000283210"/>
    </source>
</evidence>
<gene>
    <name evidence="2" type="ORF">OJAV_G00062310</name>
</gene>
<feature type="region of interest" description="Disordered" evidence="1">
    <location>
        <begin position="1"/>
        <end position="116"/>
    </location>
</feature>
<evidence type="ECO:0000256" key="1">
    <source>
        <dbReference type="SAM" id="MobiDB-lite"/>
    </source>
</evidence>
<proteinExistence type="predicted"/>
<dbReference type="Proteomes" id="UP000283210">
    <property type="component" value="Chromosome 7"/>
</dbReference>
<name>A0A3S2MMS9_ORYJA</name>
<organism evidence="2 3">
    <name type="scientific">Oryzias javanicus</name>
    <name type="common">Javanese ricefish</name>
    <name type="synonym">Aplocheilus javanicus</name>
    <dbReference type="NCBI Taxonomy" id="123683"/>
    <lineage>
        <taxon>Eukaryota</taxon>
        <taxon>Metazoa</taxon>
        <taxon>Chordata</taxon>
        <taxon>Craniata</taxon>
        <taxon>Vertebrata</taxon>
        <taxon>Euteleostomi</taxon>
        <taxon>Actinopterygii</taxon>
        <taxon>Neopterygii</taxon>
        <taxon>Teleostei</taxon>
        <taxon>Neoteleostei</taxon>
        <taxon>Acanthomorphata</taxon>
        <taxon>Ovalentaria</taxon>
        <taxon>Atherinomorphae</taxon>
        <taxon>Beloniformes</taxon>
        <taxon>Adrianichthyidae</taxon>
        <taxon>Oryziinae</taxon>
        <taxon>Oryzias</taxon>
    </lineage>
</organism>
<evidence type="ECO:0000313" key="2">
    <source>
        <dbReference type="EMBL" id="RVE70261.1"/>
    </source>
</evidence>
<accession>A0A3S2MMS9</accession>
<reference evidence="2 3" key="1">
    <citation type="submission" date="2018-11" db="EMBL/GenBank/DDBJ databases">
        <authorList>
            <person name="Lopez-Roques C."/>
            <person name="Donnadieu C."/>
            <person name="Bouchez O."/>
            <person name="Klopp C."/>
            <person name="Cabau C."/>
            <person name="Zahm M."/>
        </authorList>
    </citation>
    <scope>NUCLEOTIDE SEQUENCE [LARGE SCALE GENOMIC DNA]</scope>
    <source>
        <strain evidence="2">RS831</strain>
        <tissue evidence="2">Whole body</tissue>
    </source>
</reference>
<keyword evidence="3" id="KW-1185">Reference proteome</keyword>